<proteinExistence type="predicted"/>
<gene>
    <name evidence="1" type="ORF">METZ01_LOCUS200159</name>
</gene>
<dbReference type="AlphaFoldDB" id="A0A382E9Z1"/>
<protein>
    <submittedName>
        <fullName evidence="1">Uncharacterized protein</fullName>
    </submittedName>
</protein>
<accession>A0A382E9Z1</accession>
<dbReference type="EMBL" id="UINC01043368">
    <property type="protein sequence ID" value="SVB47305.1"/>
    <property type="molecule type" value="Genomic_DNA"/>
</dbReference>
<reference evidence="1" key="1">
    <citation type="submission" date="2018-05" db="EMBL/GenBank/DDBJ databases">
        <authorList>
            <person name="Lanie J.A."/>
            <person name="Ng W.-L."/>
            <person name="Kazmierczak K.M."/>
            <person name="Andrzejewski T.M."/>
            <person name="Davidsen T.M."/>
            <person name="Wayne K.J."/>
            <person name="Tettelin H."/>
            <person name="Glass J.I."/>
            <person name="Rusch D."/>
            <person name="Podicherti R."/>
            <person name="Tsui H.-C.T."/>
            <person name="Winkler M.E."/>
        </authorList>
    </citation>
    <scope>NUCLEOTIDE SEQUENCE</scope>
</reference>
<sequence>MYFTGLLALTFELPAQEKTVSDFLGRVLNPTREPAKYGYLNNGEPFSLRQAPIMRPPAYALPALPITPDPQPLPLTAQVPAQPLNPAKGGEQTPVSRATIPAMRIAPIRTFTMQARPTFVSPNLSGYPGNPAGSTQSPQNAFLNPEILRYFGADSNGTYQSRIRLNGNSLFTLPSMNPLLQRGGSTTYQIK</sequence>
<organism evidence="1">
    <name type="scientific">marine metagenome</name>
    <dbReference type="NCBI Taxonomy" id="408172"/>
    <lineage>
        <taxon>unclassified sequences</taxon>
        <taxon>metagenomes</taxon>
        <taxon>ecological metagenomes</taxon>
    </lineage>
</organism>
<name>A0A382E9Z1_9ZZZZ</name>
<evidence type="ECO:0000313" key="1">
    <source>
        <dbReference type="EMBL" id="SVB47305.1"/>
    </source>
</evidence>